<dbReference type="SUPFAM" id="SSF49870">
    <property type="entry name" value="Osmotin, thaumatin-like protein"/>
    <property type="match status" value="1"/>
</dbReference>
<accession>A0A9Q2FNC8</accession>
<sequence length="273" mass="27681">MTISNVSSLDDINKFSQGLEKAGIDPSELIRMFDAVMAQEGEKKNASPAASAPAQGSASPAASVSAAAAPSATPVAAAEKAAGTGENSVSISNTSNHDEKIGEFLNGGSTTAPVAEITLKPGETGKLSYANGQGGFMAEADSSGAYKPSASRLEFYADAKGINNTDVSYIDGRNAAIQVSDGKGKSAGDTQNIASQAPSDIVSHDSGGNATVTGWYDGSSAAMQAGGSFMEQKLGTGNAYIHPDDDQKRTQSANPMTMAQDSSQNYTASFGDA</sequence>
<feature type="compositionally biased region" description="Polar residues" evidence="1">
    <location>
        <begin position="250"/>
        <end position="273"/>
    </location>
</feature>
<reference evidence="2" key="1">
    <citation type="submission" date="2020-04" db="EMBL/GenBank/DDBJ databases">
        <authorList>
            <person name="Sombolestani A."/>
        </authorList>
    </citation>
    <scope>NUCLEOTIDE SEQUENCE</scope>
    <source>
        <strain evidence="2">R71697</strain>
    </source>
</reference>
<evidence type="ECO:0000256" key="1">
    <source>
        <dbReference type="SAM" id="MobiDB-lite"/>
    </source>
</evidence>
<dbReference type="AlphaFoldDB" id="A0A9Q2FNC8"/>
<name>A0A9Q2FNC8_GLUJA</name>
<proteinExistence type="predicted"/>
<comment type="caution">
    <text evidence="2">The sequence shown here is derived from an EMBL/GenBank/DDBJ whole genome shotgun (WGS) entry which is preliminary data.</text>
</comment>
<gene>
    <name evidence="2" type="ORF">HKD32_14745</name>
</gene>
<dbReference type="GeneID" id="81475950"/>
<dbReference type="Gene3D" id="2.60.110.10">
    <property type="entry name" value="Thaumatin"/>
    <property type="match status" value="1"/>
</dbReference>
<organism evidence="2 3">
    <name type="scientific">Gluconobacter japonicus</name>
    <dbReference type="NCBI Taxonomy" id="376620"/>
    <lineage>
        <taxon>Bacteria</taxon>
        <taxon>Pseudomonadati</taxon>
        <taxon>Pseudomonadota</taxon>
        <taxon>Alphaproteobacteria</taxon>
        <taxon>Acetobacterales</taxon>
        <taxon>Acetobacteraceae</taxon>
        <taxon>Gluconobacter</taxon>
    </lineage>
</organism>
<evidence type="ECO:0000313" key="2">
    <source>
        <dbReference type="EMBL" id="MBF0872079.1"/>
    </source>
</evidence>
<dbReference type="Proteomes" id="UP000661006">
    <property type="component" value="Unassembled WGS sequence"/>
</dbReference>
<protein>
    <submittedName>
        <fullName evidence="2">Uncharacterized protein</fullName>
    </submittedName>
</protein>
<dbReference type="InterPro" id="IPR037176">
    <property type="entry name" value="Osmotin/thaumatin-like_sf"/>
</dbReference>
<feature type="region of interest" description="Disordered" evidence="1">
    <location>
        <begin position="234"/>
        <end position="273"/>
    </location>
</feature>
<evidence type="ECO:0000313" key="3">
    <source>
        <dbReference type="Proteomes" id="UP000661006"/>
    </source>
</evidence>
<reference evidence="2" key="2">
    <citation type="submission" date="2020-11" db="EMBL/GenBank/DDBJ databases">
        <title>Description of novel Gluconobacter species.</title>
        <authorList>
            <person name="Cleenwerck I."/>
            <person name="Cnockaert M."/>
            <person name="Borremans W."/>
            <person name="Wieme A.D."/>
            <person name="De Vuyst L."/>
            <person name="Vandamme P."/>
        </authorList>
    </citation>
    <scope>NUCLEOTIDE SEQUENCE</scope>
    <source>
        <strain evidence="2">R71697</strain>
    </source>
</reference>
<dbReference type="RefSeq" id="WP_061928692.1">
    <property type="nucleotide sequence ID" value="NZ_JABCQN010000012.1"/>
</dbReference>
<dbReference type="EMBL" id="JABCQN010000012">
    <property type="protein sequence ID" value="MBF0872079.1"/>
    <property type="molecule type" value="Genomic_DNA"/>
</dbReference>